<organism evidence="1 2">
    <name type="scientific">Aplosporella prunicola CBS 121167</name>
    <dbReference type="NCBI Taxonomy" id="1176127"/>
    <lineage>
        <taxon>Eukaryota</taxon>
        <taxon>Fungi</taxon>
        <taxon>Dikarya</taxon>
        <taxon>Ascomycota</taxon>
        <taxon>Pezizomycotina</taxon>
        <taxon>Dothideomycetes</taxon>
        <taxon>Dothideomycetes incertae sedis</taxon>
        <taxon>Botryosphaeriales</taxon>
        <taxon>Aplosporellaceae</taxon>
        <taxon>Aplosporella</taxon>
    </lineage>
</organism>
<sequence length="133" mass="13709">MVGGVPISSPPHASARIVAGRSAGARRPWPLGLGPRSRTQAAGARWPWRQPGFASASGVGVGSGAGWTARARALAMTCGARAQGLSCKVTALRLRRGAPDGWRCCGNGGCGWVPFIGRCHCRYLSGRGGWLVG</sequence>
<protein>
    <submittedName>
        <fullName evidence="1">Uncharacterized protein</fullName>
    </submittedName>
</protein>
<accession>A0A6A6AYQ4</accession>
<dbReference type="RefSeq" id="XP_033392628.1">
    <property type="nucleotide sequence ID" value="XM_033535114.1"/>
</dbReference>
<dbReference type="EMBL" id="ML995510">
    <property type="protein sequence ID" value="KAF2136910.1"/>
    <property type="molecule type" value="Genomic_DNA"/>
</dbReference>
<name>A0A6A6AYQ4_9PEZI</name>
<reference evidence="1" key="1">
    <citation type="journal article" date="2020" name="Stud. Mycol.">
        <title>101 Dothideomycetes genomes: a test case for predicting lifestyles and emergence of pathogens.</title>
        <authorList>
            <person name="Haridas S."/>
            <person name="Albert R."/>
            <person name="Binder M."/>
            <person name="Bloem J."/>
            <person name="Labutti K."/>
            <person name="Salamov A."/>
            <person name="Andreopoulos B."/>
            <person name="Baker S."/>
            <person name="Barry K."/>
            <person name="Bills G."/>
            <person name="Bluhm B."/>
            <person name="Cannon C."/>
            <person name="Castanera R."/>
            <person name="Culley D."/>
            <person name="Daum C."/>
            <person name="Ezra D."/>
            <person name="Gonzalez J."/>
            <person name="Henrissat B."/>
            <person name="Kuo A."/>
            <person name="Liang C."/>
            <person name="Lipzen A."/>
            <person name="Lutzoni F."/>
            <person name="Magnuson J."/>
            <person name="Mondo S."/>
            <person name="Nolan M."/>
            <person name="Ohm R."/>
            <person name="Pangilinan J."/>
            <person name="Park H.-J."/>
            <person name="Ramirez L."/>
            <person name="Alfaro M."/>
            <person name="Sun H."/>
            <person name="Tritt A."/>
            <person name="Yoshinaga Y."/>
            <person name="Zwiers L.-H."/>
            <person name="Turgeon B."/>
            <person name="Goodwin S."/>
            <person name="Spatafora J."/>
            <person name="Crous P."/>
            <person name="Grigoriev I."/>
        </authorList>
    </citation>
    <scope>NUCLEOTIDE SEQUENCE</scope>
    <source>
        <strain evidence="1">CBS 121167</strain>
    </source>
</reference>
<dbReference type="AlphaFoldDB" id="A0A6A6AYQ4"/>
<evidence type="ECO:0000313" key="1">
    <source>
        <dbReference type="EMBL" id="KAF2136910.1"/>
    </source>
</evidence>
<proteinExistence type="predicted"/>
<dbReference type="Proteomes" id="UP000799438">
    <property type="component" value="Unassembled WGS sequence"/>
</dbReference>
<gene>
    <name evidence="1" type="ORF">K452DRAFT_116975</name>
</gene>
<dbReference type="GeneID" id="54292608"/>
<evidence type="ECO:0000313" key="2">
    <source>
        <dbReference type="Proteomes" id="UP000799438"/>
    </source>
</evidence>
<keyword evidence="2" id="KW-1185">Reference proteome</keyword>